<sequence length="349" mass="39875">MFIETVNSIIQQHSGIGFNKFSIKCSLWKDHSDHLDRWISFALASKARILDINLWPQRNNVGPTGQVYHFPLEALGAQDCPFIQSLFLTNVSIETPSYICGFAKLRKLHLHRVQVVGNLPGLLLNCSILEDLALITCSGVADLNIPHQLDKLRHLLISNMRVQMKAILTFHRRWVEEDHIKVLGHVFNGIPSISAMKVLNVHANMHINKPVWSLQVHILTTRATCMFMNLRHLAYEITIVTKDPNSHSGILQLAQYLALAPHLETLELHTIYMSGFRCYRAQVELLCGILEMGAALEHVTIEPIVRVPFCHAFVNLDIPEDKIFEWAHHTSERFGKAITVVKRPQRWCW</sequence>
<protein>
    <recommendedName>
        <fullName evidence="1">At1g61320/AtMIF1 LRR domain-containing protein</fullName>
    </recommendedName>
</protein>
<gene>
    <name evidence="2" type="ORF">PVAP13_6KG033300</name>
</gene>
<dbReference type="AlphaFoldDB" id="A0A8T0R6T5"/>
<dbReference type="EMBL" id="CM029047">
    <property type="protein sequence ID" value="KAG2581442.1"/>
    <property type="molecule type" value="Genomic_DNA"/>
</dbReference>
<keyword evidence="3" id="KW-1185">Reference proteome</keyword>
<dbReference type="SUPFAM" id="SSF52047">
    <property type="entry name" value="RNI-like"/>
    <property type="match status" value="1"/>
</dbReference>
<reference evidence="2" key="1">
    <citation type="submission" date="2020-05" db="EMBL/GenBank/DDBJ databases">
        <title>WGS assembly of Panicum virgatum.</title>
        <authorList>
            <person name="Lovell J.T."/>
            <person name="Jenkins J."/>
            <person name="Shu S."/>
            <person name="Juenger T.E."/>
            <person name="Schmutz J."/>
        </authorList>
    </citation>
    <scope>NUCLEOTIDE SEQUENCE</scope>
    <source>
        <strain evidence="2">AP13</strain>
    </source>
</reference>
<evidence type="ECO:0000313" key="3">
    <source>
        <dbReference type="Proteomes" id="UP000823388"/>
    </source>
</evidence>
<proteinExistence type="predicted"/>
<dbReference type="InterPro" id="IPR053772">
    <property type="entry name" value="At1g61320/At1g61330-like"/>
</dbReference>
<dbReference type="Gene3D" id="3.80.10.10">
    <property type="entry name" value="Ribonuclease Inhibitor"/>
    <property type="match status" value="1"/>
</dbReference>
<organism evidence="2 3">
    <name type="scientific">Panicum virgatum</name>
    <name type="common">Blackwell switchgrass</name>
    <dbReference type="NCBI Taxonomy" id="38727"/>
    <lineage>
        <taxon>Eukaryota</taxon>
        <taxon>Viridiplantae</taxon>
        <taxon>Streptophyta</taxon>
        <taxon>Embryophyta</taxon>
        <taxon>Tracheophyta</taxon>
        <taxon>Spermatophyta</taxon>
        <taxon>Magnoliopsida</taxon>
        <taxon>Liliopsida</taxon>
        <taxon>Poales</taxon>
        <taxon>Poaceae</taxon>
        <taxon>PACMAD clade</taxon>
        <taxon>Panicoideae</taxon>
        <taxon>Panicodae</taxon>
        <taxon>Paniceae</taxon>
        <taxon>Panicinae</taxon>
        <taxon>Panicum</taxon>
        <taxon>Panicum sect. Hiantes</taxon>
    </lineage>
</organism>
<dbReference type="InterPro" id="IPR032675">
    <property type="entry name" value="LRR_dom_sf"/>
</dbReference>
<evidence type="ECO:0000259" key="1">
    <source>
        <dbReference type="Pfam" id="PF23622"/>
    </source>
</evidence>
<evidence type="ECO:0000313" key="2">
    <source>
        <dbReference type="EMBL" id="KAG2581442.1"/>
    </source>
</evidence>
<feature type="domain" description="At1g61320/AtMIF1 LRR" evidence="1">
    <location>
        <begin position="9"/>
        <end position="269"/>
    </location>
</feature>
<dbReference type="Proteomes" id="UP000823388">
    <property type="component" value="Chromosome 6K"/>
</dbReference>
<comment type="caution">
    <text evidence="2">The sequence shown here is derived from an EMBL/GenBank/DDBJ whole genome shotgun (WGS) entry which is preliminary data.</text>
</comment>
<dbReference type="Pfam" id="PF23622">
    <property type="entry name" value="LRR_At1g61320_AtMIF1"/>
    <property type="match status" value="1"/>
</dbReference>
<dbReference type="PANTHER" id="PTHR34145">
    <property type="entry name" value="OS02G0105600 PROTEIN"/>
    <property type="match status" value="1"/>
</dbReference>
<name>A0A8T0R6T5_PANVG</name>
<dbReference type="PANTHER" id="PTHR34145:SF46">
    <property type="entry name" value="OS06G0716467 PROTEIN"/>
    <property type="match status" value="1"/>
</dbReference>
<accession>A0A8T0R6T5</accession>
<dbReference type="InterPro" id="IPR055357">
    <property type="entry name" value="LRR_At1g61320_AtMIF1"/>
</dbReference>